<protein>
    <recommendedName>
        <fullName evidence="3">Cell filamentation protein Fic</fullName>
    </recommendedName>
</protein>
<dbReference type="Proteomes" id="UP000516412">
    <property type="component" value="Chromosome"/>
</dbReference>
<dbReference type="SUPFAM" id="SSF140931">
    <property type="entry name" value="Fic-like"/>
    <property type="match status" value="1"/>
</dbReference>
<dbReference type="Gene3D" id="1.10.3290.10">
    <property type="entry name" value="Fido-like domain"/>
    <property type="match status" value="1"/>
</dbReference>
<keyword evidence="2" id="KW-1185">Reference proteome</keyword>
<dbReference type="EMBL" id="CP060414">
    <property type="protein sequence ID" value="QNT59103.1"/>
    <property type="molecule type" value="Genomic_DNA"/>
</dbReference>
<evidence type="ECO:0008006" key="3">
    <source>
        <dbReference type="Google" id="ProtNLM"/>
    </source>
</evidence>
<dbReference type="KEGG" id="nmus:H7A79_2656"/>
<evidence type="ECO:0000313" key="2">
    <source>
        <dbReference type="Proteomes" id="UP000516412"/>
    </source>
</evidence>
<dbReference type="RefSeq" id="WP_135037297.1">
    <property type="nucleotide sequence ID" value="NZ_CP060414.2"/>
</dbReference>
<proteinExistence type="predicted"/>
<sequence>MANPYQAENGVFFNKLGITDAETLRSVEYFLASTKAKMVLSGEIAIHAGKYGLMRLKEIHKVLFDDLYEWEGQERTTPVAKFNRLGKTVTHFISPNNIRDAFNHIEKHSNGFRPSSLTVCLGRAQFRQQQPTHNPPSAQ</sequence>
<dbReference type="AlphaFoldDB" id="A0A7H1MBT8"/>
<name>A0A7H1MBT8_9NEIS</name>
<dbReference type="InterPro" id="IPR036597">
    <property type="entry name" value="Fido-like_dom_sf"/>
</dbReference>
<accession>A0A7H1MBT8</accession>
<organism evidence="1 2">
    <name type="scientific">Neisseria musculi</name>
    <dbReference type="NCBI Taxonomy" id="1815583"/>
    <lineage>
        <taxon>Bacteria</taxon>
        <taxon>Pseudomonadati</taxon>
        <taxon>Pseudomonadota</taxon>
        <taxon>Betaproteobacteria</taxon>
        <taxon>Neisseriales</taxon>
        <taxon>Neisseriaceae</taxon>
        <taxon>Neisseria</taxon>
    </lineage>
</organism>
<gene>
    <name evidence="1" type="ORF">H7A79_2656</name>
</gene>
<evidence type="ECO:0000313" key="1">
    <source>
        <dbReference type="EMBL" id="QNT59103.1"/>
    </source>
</evidence>
<reference evidence="1" key="1">
    <citation type="submission" date="2024-06" db="EMBL/GenBank/DDBJ databases">
        <title>Complete Genome Sequence of mouse commensal type strain Neisseria musculi.</title>
        <authorList>
            <person name="Thapa E."/>
            <person name="Aluvathingal J."/>
            <person name="Nadendla S."/>
            <person name="Mehta A."/>
            <person name="Tettelin H."/>
            <person name="Weyand N.J."/>
        </authorList>
    </citation>
    <scope>NUCLEOTIDE SEQUENCE</scope>
    <source>
        <strain evidence="1">NW831</strain>
    </source>
</reference>